<evidence type="ECO:0000259" key="2">
    <source>
        <dbReference type="SMART" id="SM00460"/>
    </source>
</evidence>
<evidence type="ECO:0000313" key="3">
    <source>
        <dbReference type="EMBL" id="CAL5223901.1"/>
    </source>
</evidence>
<sequence length="293" mass="32972">MRSSRDMRHVKASILLFSTACITAVIGHKDGTDNTSAAQDCAAYLRRTMPQEDLKSLSEEYISQNIDLTLKARHSLPWAADVPWQVFLQYVLPYAIVDERRDNWRPLFQEHFSPLISDAAAISEAALTLNREIWQFWNITFKANQTPNIMSPFQVIDAGYASCTGLSIFLVNALRAVGIPARMAGTPQWNTEAGGNHDWVEIWDGGVWSFTGPTEYSDKGLNSTWFVPEPAKRAEEGSRMHAIYAVSWERRKGTVQYPLTWTENKTVAAHDVSRYYIAASEQAKQNVAVARAL</sequence>
<organism evidence="3 4">
    <name type="scientific">Coccomyxa viridis</name>
    <dbReference type="NCBI Taxonomy" id="1274662"/>
    <lineage>
        <taxon>Eukaryota</taxon>
        <taxon>Viridiplantae</taxon>
        <taxon>Chlorophyta</taxon>
        <taxon>core chlorophytes</taxon>
        <taxon>Trebouxiophyceae</taxon>
        <taxon>Trebouxiophyceae incertae sedis</taxon>
        <taxon>Coccomyxaceae</taxon>
        <taxon>Coccomyxa</taxon>
    </lineage>
</organism>
<evidence type="ECO:0000256" key="1">
    <source>
        <dbReference type="SAM" id="SignalP"/>
    </source>
</evidence>
<dbReference type="EMBL" id="CAXHTA020000009">
    <property type="protein sequence ID" value="CAL5223901.1"/>
    <property type="molecule type" value="Genomic_DNA"/>
</dbReference>
<dbReference type="PANTHER" id="PTHR35532:SF5">
    <property type="entry name" value="CARBOHYDRATE-BINDING DOMAIN-CONTAINING PROTEIN"/>
    <property type="match status" value="1"/>
</dbReference>
<gene>
    <name evidence="3" type="primary">g6497</name>
    <name evidence="3" type="ORF">VP750_LOCUS5560</name>
</gene>
<keyword evidence="4" id="KW-1185">Reference proteome</keyword>
<dbReference type="InterPro" id="IPR002931">
    <property type="entry name" value="Transglutaminase-like"/>
</dbReference>
<dbReference type="PANTHER" id="PTHR35532">
    <property type="entry name" value="SIMILAR TO POLYHYDROXYALKANOATE DEPOLYMERASE"/>
    <property type="match status" value="1"/>
</dbReference>
<comment type="caution">
    <text evidence="3">The sequence shown here is derived from an EMBL/GenBank/DDBJ whole genome shotgun (WGS) entry which is preliminary data.</text>
</comment>
<feature type="signal peptide" evidence="1">
    <location>
        <begin position="1"/>
        <end position="27"/>
    </location>
</feature>
<evidence type="ECO:0000313" key="4">
    <source>
        <dbReference type="Proteomes" id="UP001497392"/>
    </source>
</evidence>
<protein>
    <submittedName>
        <fullName evidence="3">G6497 protein</fullName>
    </submittedName>
</protein>
<reference evidence="3 4" key="1">
    <citation type="submission" date="2024-06" db="EMBL/GenBank/DDBJ databases">
        <authorList>
            <person name="Kraege A."/>
            <person name="Thomma B."/>
        </authorList>
    </citation>
    <scope>NUCLEOTIDE SEQUENCE [LARGE SCALE GENOMIC DNA]</scope>
</reference>
<dbReference type="SUPFAM" id="SSF54001">
    <property type="entry name" value="Cysteine proteinases"/>
    <property type="match status" value="1"/>
</dbReference>
<dbReference type="InterPro" id="IPR038765">
    <property type="entry name" value="Papain-like_cys_pep_sf"/>
</dbReference>
<accession>A0ABP1FWR8</accession>
<dbReference type="Gene3D" id="3.10.620.30">
    <property type="match status" value="1"/>
</dbReference>
<proteinExistence type="predicted"/>
<dbReference type="Pfam" id="PF01841">
    <property type="entry name" value="Transglut_core"/>
    <property type="match status" value="1"/>
</dbReference>
<dbReference type="Proteomes" id="UP001497392">
    <property type="component" value="Unassembled WGS sequence"/>
</dbReference>
<dbReference type="SMART" id="SM00460">
    <property type="entry name" value="TGc"/>
    <property type="match status" value="1"/>
</dbReference>
<feature type="domain" description="Transglutaminase-like" evidence="2">
    <location>
        <begin position="155"/>
        <end position="215"/>
    </location>
</feature>
<name>A0ABP1FWR8_9CHLO</name>
<keyword evidence="1" id="KW-0732">Signal</keyword>
<feature type="chain" id="PRO_5045435730" evidence="1">
    <location>
        <begin position="28"/>
        <end position="293"/>
    </location>
</feature>